<evidence type="ECO:0000256" key="2">
    <source>
        <dbReference type="ARBA" id="ARBA00001997"/>
    </source>
</evidence>
<evidence type="ECO:0000313" key="10">
    <source>
        <dbReference type="EMBL" id="SCA57853.1"/>
    </source>
</evidence>
<evidence type="ECO:0000256" key="6">
    <source>
        <dbReference type="ARBA" id="ARBA00031424"/>
    </source>
</evidence>
<dbReference type="OrthoDB" id="9800680at2"/>
<feature type="site" description="Participates in a stacking interaction with the thymidine ring of dTDP-4-oxo-6-deoxyglucose" evidence="9">
    <location>
        <position position="135"/>
    </location>
</feature>
<dbReference type="InterPro" id="IPR000888">
    <property type="entry name" value="RmlC-like"/>
</dbReference>
<name>A0A1C3RKR6_9PROT</name>
<protein>
    <recommendedName>
        <fullName evidence="4">dTDP-4-dehydrorhamnose 3,5-epimerase</fullName>
        <ecNumber evidence="3">5.1.3.13</ecNumber>
    </recommendedName>
    <alternativeName>
        <fullName evidence="6">Thymidine diphospho-4-keto-rhamnose 3,5-epimerase</fullName>
    </alternativeName>
    <alternativeName>
        <fullName evidence="5">dTDP-4-keto-6-deoxyglucose 3,5-epimerase</fullName>
    </alternativeName>
    <alternativeName>
        <fullName evidence="7">dTDP-6-deoxy-D-xylo-4-hexulose 3,5-epimerase</fullName>
    </alternativeName>
</protein>
<dbReference type="GO" id="GO:0008830">
    <property type="term" value="F:dTDP-4-dehydrorhamnose 3,5-epimerase activity"/>
    <property type="evidence" value="ECO:0007669"/>
    <property type="project" value="UniProtKB-EC"/>
</dbReference>
<proteinExistence type="predicted"/>
<evidence type="ECO:0000256" key="4">
    <source>
        <dbReference type="ARBA" id="ARBA00019595"/>
    </source>
</evidence>
<reference evidence="10 11" key="1">
    <citation type="submission" date="2016-07" db="EMBL/GenBank/DDBJ databases">
        <authorList>
            <person name="Lefevre C.T."/>
        </authorList>
    </citation>
    <scope>NUCLEOTIDE SEQUENCE [LARGE SCALE GENOMIC DNA]</scope>
    <source>
        <strain evidence="10">PR1</strain>
    </source>
</reference>
<dbReference type="AlphaFoldDB" id="A0A1C3RKR6"/>
<comment type="function">
    <text evidence="2">Catalyzes the epimerization of the C3' and C5'positions of dTDP-6-deoxy-D-xylo-4-hexulose, forming dTDP-6-deoxy-L-lyxo-4-hexulose.</text>
</comment>
<evidence type="ECO:0000313" key="11">
    <source>
        <dbReference type="Proteomes" id="UP000231658"/>
    </source>
</evidence>
<comment type="catalytic activity">
    <reaction evidence="1">
        <text>dTDP-4-dehydro-6-deoxy-alpha-D-glucose = dTDP-4-dehydro-beta-L-rhamnose</text>
        <dbReference type="Rhea" id="RHEA:16969"/>
        <dbReference type="ChEBI" id="CHEBI:57649"/>
        <dbReference type="ChEBI" id="CHEBI:62830"/>
        <dbReference type="EC" id="5.1.3.13"/>
    </reaction>
</comment>
<dbReference type="RefSeq" id="WP_069189858.1">
    <property type="nucleotide sequence ID" value="NZ_FLYE01000046.1"/>
</dbReference>
<dbReference type="EC" id="5.1.3.13" evidence="3"/>
<accession>A0A1C3RKR6</accession>
<dbReference type="InterPro" id="IPR014710">
    <property type="entry name" value="RmlC-like_jellyroll"/>
</dbReference>
<dbReference type="PANTHER" id="PTHR21047">
    <property type="entry name" value="DTDP-6-DEOXY-D-GLUCOSE-3,5 EPIMERASE"/>
    <property type="match status" value="1"/>
</dbReference>
<dbReference type="SUPFAM" id="SSF51182">
    <property type="entry name" value="RmlC-like cupins"/>
    <property type="match status" value="1"/>
</dbReference>
<dbReference type="Gene3D" id="2.60.120.10">
    <property type="entry name" value="Jelly Rolls"/>
    <property type="match status" value="1"/>
</dbReference>
<evidence type="ECO:0000256" key="5">
    <source>
        <dbReference type="ARBA" id="ARBA00029758"/>
    </source>
</evidence>
<feature type="active site" description="Proton acceptor" evidence="8">
    <location>
        <position position="62"/>
    </location>
</feature>
<dbReference type="GO" id="GO:0000271">
    <property type="term" value="P:polysaccharide biosynthetic process"/>
    <property type="evidence" value="ECO:0007669"/>
    <property type="project" value="TreeGrafter"/>
</dbReference>
<evidence type="ECO:0000256" key="7">
    <source>
        <dbReference type="ARBA" id="ARBA00033311"/>
    </source>
</evidence>
<dbReference type="Pfam" id="PF00908">
    <property type="entry name" value="dTDP_sugar_isom"/>
    <property type="match status" value="1"/>
</dbReference>
<dbReference type="GO" id="GO:0005829">
    <property type="term" value="C:cytosol"/>
    <property type="evidence" value="ECO:0007669"/>
    <property type="project" value="TreeGrafter"/>
</dbReference>
<evidence type="ECO:0000256" key="3">
    <source>
        <dbReference type="ARBA" id="ARBA00012098"/>
    </source>
</evidence>
<evidence type="ECO:0000256" key="8">
    <source>
        <dbReference type="PIRSR" id="PIRSR600888-1"/>
    </source>
</evidence>
<evidence type="ECO:0000256" key="1">
    <source>
        <dbReference type="ARBA" id="ARBA00001298"/>
    </source>
</evidence>
<organism evidence="10 11">
    <name type="scientific">Candidatus Terasakiella magnetica</name>
    <dbReference type="NCBI Taxonomy" id="1867952"/>
    <lineage>
        <taxon>Bacteria</taxon>
        <taxon>Pseudomonadati</taxon>
        <taxon>Pseudomonadota</taxon>
        <taxon>Alphaproteobacteria</taxon>
        <taxon>Rhodospirillales</taxon>
        <taxon>Terasakiellaceae</taxon>
        <taxon>Terasakiella</taxon>
    </lineage>
</organism>
<dbReference type="InterPro" id="IPR011051">
    <property type="entry name" value="RmlC_Cupin_sf"/>
</dbReference>
<feature type="active site" description="Proton donor" evidence="8">
    <location>
        <position position="129"/>
    </location>
</feature>
<dbReference type="CDD" id="cd00438">
    <property type="entry name" value="cupin_RmlC"/>
    <property type="match status" value="1"/>
</dbReference>
<sequence length="172" mass="19962">MKVEETKLDGVLKITPPTIFEDFRGEYIETYNERLYHEAGIDQPFIQDDISVSSQHVLRGIHGDAETWKLISCLHGKFYILVINWDKDSPQFGQWEGHTLSAKNRHQLLIPPKHGNGHVVLTDEAIFHYKQTSEYNRAGQFTLLWNDPKLDLYWPINNPIVSPRDSDAQYLT</sequence>
<dbReference type="EMBL" id="FLYE01000046">
    <property type="protein sequence ID" value="SCA57853.1"/>
    <property type="molecule type" value="Genomic_DNA"/>
</dbReference>
<evidence type="ECO:0000256" key="9">
    <source>
        <dbReference type="PIRSR" id="PIRSR600888-3"/>
    </source>
</evidence>
<dbReference type="STRING" id="1867952.MTBPR1_70125"/>
<gene>
    <name evidence="10" type="ORF">MTBPR1_70125</name>
</gene>
<keyword evidence="11" id="KW-1185">Reference proteome</keyword>
<dbReference type="Proteomes" id="UP000231658">
    <property type="component" value="Unassembled WGS sequence"/>
</dbReference>
<dbReference type="PANTHER" id="PTHR21047:SF2">
    <property type="entry name" value="THYMIDINE DIPHOSPHO-4-KETO-RHAMNOSE 3,5-EPIMERASE"/>
    <property type="match status" value="1"/>
</dbReference>